<evidence type="ECO:0000313" key="1">
    <source>
        <dbReference type="EMBL" id="CAB4197041.1"/>
    </source>
</evidence>
<dbReference type="EMBL" id="LR797252">
    <property type="protein sequence ID" value="CAB4197041.1"/>
    <property type="molecule type" value="Genomic_DNA"/>
</dbReference>
<sequence length="82" mass="9267">MSNNSCNCIICANEFNSSELHSIVLSKINVTHFKICQSCLDKSDPVDDFRQAREIVNSYIKLAEIKSIFADVQEILDLSKNN</sequence>
<protein>
    <submittedName>
        <fullName evidence="1">Uncharacterized protein</fullName>
    </submittedName>
</protein>
<accession>A0A6J5RU06</accession>
<gene>
    <name evidence="1" type="ORF">UFOVP1290_561</name>
</gene>
<reference evidence="1" key="1">
    <citation type="submission" date="2020-05" db="EMBL/GenBank/DDBJ databases">
        <authorList>
            <person name="Chiriac C."/>
            <person name="Salcher M."/>
            <person name="Ghai R."/>
            <person name="Kavagutti S V."/>
        </authorList>
    </citation>
    <scope>NUCLEOTIDE SEQUENCE</scope>
</reference>
<organism evidence="1">
    <name type="scientific">uncultured Caudovirales phage</name>
    <dbReference type="NCBI Taxonomy" id="2100421"/>
    <lineage>
        <taxon>Viruses</taxon>
        <taxon>Duplodnaviria</taxon>
        <taxon>Heunggongvirae</taxon>
        <taxon>Uroviricota</taxon>
        <taxon>Caudoviricetes</taxon>
        <taxon>Peduoviridae</taxon>
        <taxon>Maltschvirus</taxon>
        <taxon>Maltschvirus maltsch</taxon>
    </lineage>
</organism>
<proteinExistence type="predicted"/>
<name>A0A6J5RU06_9CAUD</name>